<feature type="domain" description="N-acetyltransferase" evidence="1">
    <location>
        <begin position="109"/>
        <end position="248"/>
    </location>
</feature>
<dbReference type="SUPFAM" id="SSF55729">
    <property type="entry name" value="Acyl-CoA N-acyltransferases (Nat)"/>
    <property type="match status" value="1"/>
</dbReference>
<accession>A0A9D9DX32</accession>
<organism evidence="2 3">
    <name type="scientific">Candidatus Ornithospirochaeta stercoripullorum</name>
    <dbReference type="NCBI Taxonomy" id="2840899"/>
    <lineage>
        <taxon>Bacteria</taxon>
        <taxon>Pseudomonadati</taxon>
        <taxon>Spirochaetota</taxon>
        <taxon>Spirochaetia</taxon>
        <taxon>Spirochaetales</taxon>
        <taxon>Spirochaetaceae</taxon>
        <taxon>Spirochaetaceae incertae sedis</taxon>
        <taxon>Candidatus Ornithospirochaeta</taxon>
    </lineage>
</organism>
<evidence type="ECO:0000313" key="2">
    <source>
        <dbReference type="EMBL" id="MBO8435549.1"/>
    </source>
</evidence>
<dbReference type="AlphaFoldDB" id="A0A9D9DX32"/>
<dbReference type="Pfam" id="PF00583">
    <property type="entry name" value="Acetyltransf_1"/>
    <property type="match status" value="1"/>
</dbReference>
<proteinExistence type="predicted"/>
<reference evidence="2" key="1">
    <citation type="submission" date="2020-10" db="EMBL/GenBank/DDBJ databases">
        <authorList>
            <person name="Gilroy R."/>
        </authorList>
    </citation>
    <scope>NUCLEOTIDE SEQUENCE</scope>
    <source>
        <strain evidence="2">7293</strain>
    </source>
</reference>
<dbReference type="InterPro" id="IPR016181">
    <property type="entry name" value="Acyl_CoA_acyltransferase"/>
</dbReference>
<comment type="caution">
    <text evidence="2">The sequence shown here is derived from an EMBL/GenBank/DDBJ whole genome shotgun (WGS) entry which is preliminary data.</text>
</comment>
<dbReference type="EMBL" id="JADIMT010000019">
    <property type="protein sequence ID" value="MBO8435549.1"/>
    <property type="molecule type" value="Genomic_DNA"/>
</dbReference>
<dbReference type="PROSITE" id="PS51186">
    <property type="entry name" value="GNAT"/>
    <property type="match status" value="1"/>
</dbReference>
<dbReference type="Gene3D" id="3.40.630.30">
    <property type="match status" value="1"/>
</dbReference>
<protein>
    <submittedName>
        <fullName evidence="2">GNAT family N-acetyltransferase</fullName>
    </submittedName>
</protein>
<evidence type="ECO:0000313" key="3">
    <source>
        <dbReference type="Proteomes" id="UP000823615"/>
    </source>
</evidence>
<dbReference type="GO" id="GO:0016747">
    <property type="term" value="F:acyltransferase activity, transferring groups other than amino-acyl groups"/>
    <property type="evidence" value="ECO:0007669"/>
    <property type="project" value="InterPro"/>
</dbReference>
<dbReference type="InterPro" id="IPR000182">
    <property type="entry name" value="GNAT_dom"/>
</dbReference>
<reference evidence="2" key="2">
    <citation type="journal article" date="2021" name="PeerJ">
        <title>Extensive microbial diversity within the chicken gut microbiome revealed by metagenomics and culture.</title>
        <authorList>
            <person name="Gilroy R."/>
            <person name="Ravi A."/>
            <person name="Getino M."/>
            <person name="Pursley I."/>
            <person name="Horton D.L."/>
            <person name="Alikhan N.F."/>
            <person name="Baker D."/>
            <person name="Gharbi K."/>
            <person name="Hall N."/>
            <person name="Watson M."/>
            <person name="Adriaenssens E.M."/>
            <person name="Foster-Nyarko E."/>
            <person name="Jarju S."/>
            <person name="Secka A."/>
            <person name="Antonio M."/>
            <person name="Oren A."/>
            <person name="Chaudhuri R.R."/>
            <person name="La Ragione R."/>
            <person name="Hildebrand F."/>
            <person name="Pallen M.J."/>
        </authorList>
    </citation>
    <scope>NUCLEOTIDE SEQUENCE</scope>
    <source>
        <strain evidence="2">7293</strain>
    </source>
</reference>
<name>A0A9D9DX32_9SPIO</name>
<evidence type="ECO:0000259" key="1">
    <source>
        <dbReference type="PROSITE" id="PS51186"/>
    </source>
</evidence>
<sequence length="248" mass="28150">MKKAVAKTMEFSSEIDNPLFLSYVESAMRGMDIKIVSFKSLLLVVFPVSAIVIREGEADKDEKDFLLSLRLKTLLAPTSMRLSLPGYKASQRSLMIATPESFRKKERDKRLKVLRNIDDFKQLFALYRKISEMDGCFDADEDDENAARFLNQSYPFAAVALVENGRALSAAYISRAESTLPMITAVATEPGERKKGYATSVVSELMDISFNENRIKKLALWCIDKEAEGIYRALGFKEDSKWIHFKEE</sequence>
<dbReference type="Proteomes" id="UP000823615">
    <property type="component" value="Unassembled WGS sequence"/>
</dbReference>
<gene>
    <name evidence="2" type="ORF">IAA97_01025</name>
</gene>